<reference evidence="1" key="1">
    <citation type="submission" date="2020-01" db="EMBL/GenBank/DDBJ databases">
        <authorList>
            <person name="Chen W.-M."/>
        </authorList>
    </citation>
    <scope>NUCLEOTIDE SEQUENCE</scope>
    <source>
        <strain evidence="1">CYK-10</strain>
    </source>
</reference>
<evidence type="ECO:0000313" key="1">
    <source>
        <dbReference type="EMBL" id="NBZ87369.1"/>
    </source>
</evidence>
<sequence>MQESAPKEIKPAPETQIAKLLVRALWIEDWKTNNPKGTSAERVAAWKEARAEQFATHSKTFRKALLALKKSGVEMTLTPKADPETEAE</sequence>
<dbReference type="AlphaFoldDB" id="A0AAE4Y8Y5"/>
<dbReference type="Proteomes" id="UP001193501">
    <property type="component" value="Unassembled WGS sequence"/>
</dbReference>
<comment type="caution">
    <text evidence="1">The sequence shown here is derived from an EMBL/GenBank/DDBJ whole genome shotgun (WGS) entry which is preliminary data.</text>
</comment>
<keyword evidence="2" id="KW-1185">Reference proteome</keyword>
<evidence type="ECO:0000313" key="2">
    <source>
        <dbReference type="Proteomes" id="UP001193501"/>
    </source>
</evidence>
<gene>
    <name evidence="1" type="ORF">GV832_07225</name>
</gene>
<accession>A0AAE4Y8Y5</accession>
<protein>
    <submittedName>
        <fullName evidence="1">Uncharacterized protein</fullName>
    </submittedName>
</protein>
<dbReference type="RefSeq" id="WP_168774173.1">
    <property type="nucleotide sequence ID" value="NZ_JAABNR010000005.1"/>
</dbReference>
<name>A0AAE4Y8Y5_9RHOB</name>
<dbReference type="EMBL" id="JAABNR010000005">
    <property type="protein sequence ID" value="NBZ87369.1"/>
    <property type="molecule type" value="Genomic_DNA"/>
</dbReference>
<proteinExistence type="predicted"/>
<organism evidence="1 2">
    <name type="scientific">Stagnihabitans tardus</name>
    <dbReference type="NCBI Taxonomy" id="2699202"/>
    <lineage>
        <taxon>Bacteria</taxon>
        <taxon>Pseudomonadati</taxon>
        <taxon>Pseudomonadota</taxon>
        <taxon>Alphaproteobacteria</taxon>
        <taxon>Rhodobacterales</taxon>
        <taxon>Paracoccaceae</taxon>
        <taxon>Stagnihabitans</taxon>
    </lineage>
</organism>